<dbReference type="PANTHER" id="PTHR11360:SF319">
    <property type="entry name" value="MAJOR FACILITATOR SUPERFAMILY (MFS) PROFILE DOMAIN-CONTAINING PROTEIN"/>
    <property type="match status" value="1"/>
</dbReference>
<dbReference type="Pfam" id="PF07690">
    <property type="entry name" value="MFS_1"/>
    <property type="match status" value="1"/>
</dbReference>
<feature type="transmembrane region" description="Helical" evidence="5">
    <location>
        <begin position="247"/>
        <end position="270"/>
    </location>
</feature>
<dbReference type="GO" id="GO:0022857">
    <property type="term" value="F:transmembrane transporter activity"/>
    <property type="evidence" value="ECO:0007669"/>
    <property type="project" value="InterPro"/>
</dbReference>
<feature type="transmembrane region" description="Helical" evidence="5">
    <location>
        <begin position="206"/>
        <end position="226"/>
    </location>
</feature>
<dbReference type="InterPro" id="IPR050327">
    <property type="entry name" value="Proton-linked_MCT"/>
</dbReference>
<feature type="transmembrane region" description="Helical" evidence="5">
    <location>
        <begin position="46"/>
        <end position="67"/>
    </location>
</feature>
<evidence type="ECO:0000256" key="4">
    <source>
        <dbReference type="SAM" id="MobiDB-lite"/>
    </source>
</evidence>
<name>A0A9N8RPM3_GIBZA</name>
<organism evidence="8 9">
    <name type="scientific">Gibberella zeae</name>
    <name type="common">Wheat head blight fungus</name>
    <name type="synonym">Fusarium graminearum</name>
    <dbReference type="NCBI Taxonomy" id="5518"/>
    <lineage>
        <taxon>Eukaryota</taxon>
        <taxon>Fungi</taxon>
        <taxon>Dikarya</taxon>
        <taxon>Ascomycota</taxon>
        <taxon>Pezizomycotina</taxon>
        <taxon>Sordariomycetes</taxon>
        <taxon>Hypocreomycetidae</taxon>
        <taxon>Hypocreales</taxon>
        <taxon>Nectriaceae</taxon>
        <taxon>Fusarium</taxon>
    </lineage>
</organism>
<evidence type="ECO:0000256" key="3">
    <source>
        <dbReference type="ARBA" id="ARBA00023180"/>
    </source>
</evidence>
<feature type="transmembrane region" description="Helical" evidence="5">
    <location>
        <begin position="87"/>
        <end position="109"/>
    </location>
</feature>
<dbReference type="PROSITE" id="PS51186">
    <property type="entry name" value="GNAT"/>
    <property type="match status" value="1"/>
</dbReference>
<feature type="region of interest" description="Disordered" evidence="4">
    <location>
        <begin position="1"/>
        <end position="23"/>
    </location>
</feature>
<evidence type="ECO:0000313" key="8">
    <source>
        <dbReference type="EMBL" id="CAG2006979.1"/>
    </source>
</evidence>
<evidence type="ECO:0000256" key="5">
    <source>
        <dbReference type="SAM" id="Phobius"/>
    </source>
</evidence>
<dbReference type="InterPro" id="IPR020846">
    <property type="entry name" value="MFS_dom"/>
</dbReference>
<evidence type="ECO:0000256" key="2">
    <source>
        <dbReference type="ARBA" id="ARBA00006727"/>
    </source>
</evidence>
<feature type="domain" description="Major facilitator superfamily (MFS) profile" evidence="6">
    <location>
        <begin position="48"/>
        <end position="427"/>
    </location>
</feature>
<feature type="transmembrane region" description="Helical" evidence="5">
    <location>
        <begin position="400"/>
        <end position="422"/>
    </location>
</feature>
<feature type="transmembrane region" description="Helical" evidence="5">
    <location>
        <begin position="146"/>
        <end position="167"/>
    </location>
</feature>
<dbReference type="SUPFAM" id="SSF55729">
    <property type="entry name" value="Acyl-CoA N-acyltransferases (Nat)"/>
    <property type="match status" value="1"/>
</dbReference>
<reference evidence="8" key="1">
    <citation type="submission" date="2021-03" db="EMBL/GenBank/DDBJ databases">
        <authorList>
            <person name="Alouane T."/>
            <person name="Langin T."/>
            <person name="Bonhomme L."/>
        </authorList>
    </citation>
    <scope>NUCLEOTIDE SEQUENCE</scope>
    <source>
        <strain evidence="8">MDC_Fg202</strain>
    </source>
</reference>
<dbReference type="EMBL" id="CAJPIJ010000185">
    <property type="protein sequence ID" value="CAG2006979.1"/>
    <property type="molecule type" value="Genomic_DNA"/>
</dbReference>
<dbReference type="Gene3D" id="3.40.630.30">
    <property type="match status" value="1"/>
</dbReference>
<evidence type="ECO:0000259" key="7">
    <source>
        <dbReference type="PROSITE" id="PS51186"/>
    </source>
</evidence>
<feature type="transmembrane region" description="Helical" evidence="5">
    <location>
        <begin position="370"/>
        <end position="388"/>
    </location>
</feature>
<gene>
    <name evidence="8" type="ORF">MDCFG202_LOCUS534545</name>
</gene>
<dbReference type="PANTHER" id="PTHR11360">
    <property type="entry name" value="MONOCARBOXYLATE TRANSPORTER"/>
    <property type="match status" value="1"/>
</dbReference>
<evidence type="ECO:0000259" key="6">
    <source>
        <dbReference type="PROSITE" id="PS50850"/>
    </source>
</evidence>
<feature type="transmembrane region" description="Helical" evidence="5">
    <location>
        <begin position="282"/>
        <end position="304"/>
    </location>
</feature>
<evidence type="ECO:0000313" key="9">
    <source>
        <dbReference type="Proteomes" id="UP000746612"/>
    </source>
</evidence>
<feature type="domain" description="N-acetyltransferase" evidence="7">
    <location>
        <begin position="440"/>
        <end position="620"/>
    </location>
</feature>
<feature type="transmembrane region" description="Helical" evidence="5">
    <location>
        <begin position="174"/>
        <end position="194"/>
    </location>
</feature>
<dbReference type="CDD" id="cd04301">
    <property type="entry name" value="NAT_SF"/>
    <property type="match status" value="1"/>
</dbReference>
<dbReference type="SUPFAM" id="SSF103473">
    <property type="entry name" value="MFS general substrate transporter"/>
    <property type="match status" value="1"/>
</dbReference>
<dbReference type="Gene3D" id="1.20.1250.20">
    <property type="entry name" value="MFS general substrate transporter like domains"/>
    <property type="match status" value="2"/>
</dbReference>
<sequence length="637" mass="69193">MSYKSSSKQDSFRGQDVSIPNKEDSLILDENTDPEFNPAPDGGLEAWLVAAGAACIFFSCLGFANSFGVLQEYYMSHQLRGHSADAIAWIGSVSTFIQFAAGALSGPLFDRYGAWVVRPAAVTYIFATMMTSLCTEYWHFMLAQGVLMGSAMAFLQIPAFAAVSQYFDKKRAAAFGIAVSGSSIGGIVFPIALSKMLNDSSLGFGWSIRIMGFVMIPFMSFSCITVRSRLPGRKTSFFLPEAFKNPLFLLVISSLFFLFIGMFAPLFFIPTYAVSRGVNPTLASYFLAITNAASTFGRVIPGVLADKYGRLNVYSLGGLSTGVVILCMNEAKSTAALVVYAAVFGFTSGTIISGVSAAFTLVVKDPRDNGTYMGMGLAVSSLAALIGPPVNGALVDRYGGFFEVSVFSGVMCLFGGCLAVCAKMRTVEGHLNNMDYTTDEIVNAYQSERLEFIKADKDDTNHQKIALEILKDPVVQALTAPSMLQPKGQQDCKSYLQSVCDSLLGVAICLRDENTKTPTVIGIMCIGWGGISPNVAHHRNAEIGITLIKEHQGKGYGREAINWILDWGFRHAGLHTIGISTASYNPRAVHLYESMGFVHEGSRRATIWQNRGWHDLINFGMTEAEWETLRGLPQLQN</sequence>
<keyword evidence="5" id="KW-1133">Transmembrane helix</keyword>
<comment type="subcellular location">
    <subcellularLocation>
        <location evidence="1">Membrane</location>
        <topology evidence="1">Multi-pass membrane protein</topology>
    </subcellularLocation>
</comment>
<dbReference type="PROSITE" id="PS50850">
    <property type="entry name" value="MFS"/>
    <property type="match status" value="1"/>
</dbReference>
<dbReference type="CDD" id="cd17352">
    <property type="entry name" value="MFS_MCT_SLC16"/>
    <property type="match status" value="1"/>
</dbReference>
<keyword evidence="3" id="KW-0325">Glycoprotein</keyword>
<dbReference type="GO" id="GO:0016747">
    <property type="term" value="F:acyltransferase activity, transferring groups other than amino-acyl groups"/>
    <property type="evidence" value="ECO:0007669"/>
    <property type="project" value="InterPro"/>
</dbReference>
<dbReference type="InterPro" id="IPR011701">
    <property type="entry name" value="MFS"/>
</dbReference>
<proteinExistence type="inferred from homology"/>
<dbReference type="InterPro" id="IPR016181">
    <property type="entry name" value="Acyl_CoA_acyltransferase"/>
</dbReference>
<dbReference type="AlphaFoldDB" id="A0A9N8RPM3"/>
<dbReference type="InterPro" id="IPR000182">
    <property type="entry name" value="GNAT_dom"/>
</dbReference>
<comment type="similarity">
    <text evidence="2">Belongs to the major facilitator superfamily. Monocarboxylate porter (TC 2.A.1.13) family.</text>
</comment>
<comment type="caution">
    <text evidence="8">The sequence shown here is derived from an EMBL/GenBank/DDBJ whole genome shotgun (WGS) entry which is preliminary data.</text>
</comment>
<dbReference type="Pfam" id="PF13302">
    <property type="entry name" value="Acetyltransf_3"/>
    <property type="match status" value="1"/>
</dbReference>
<keyword evidence="5" id="KW-0472">Membrane</keyword>
<dbReference type="GO" id="GO:0016020">
    <property type="term" value="C:membrane"/>
    <property type="evidence" value="ECO:0007669"/>
    <property type="project" value="UniProtKB-SubCell"/>
</dbReference>
<evidence type="ECO:0008006" key="10">
    <source>
        <dbReference type="Google" id="ProtNLM"/>
    </source>
</evidence>
<dbReference type="InterPro" id="IPR036259">
    <property type="entry name" value="MFS_trans_sf"/>
</dbReference>
<evidence type="ECO:0000256" key="1">
    <source>
        <dbReference type="ARBA" id="ARBA00004141"/>
    </source>
</evidence>
<keyword evidence="5" id="KW-0812">Transmembrane</keyword>
<accession>A0A9N8RPM3</accession>
<dbReference type="Proteomes" id="UP000746612">
    <property type="component" value="Unassembled WGS sequence"/>
</dbReference>
<protein>
    <recommendedName>
        <fullName evidence="10">Major facilitator superfamily (MFS) profile domain-containing protein</fullName>
    </recommendedName>
</protein>
<feature type="transmembrane region" description="Helical" evidence="5">
    <location>
        <begin position="337"/>
        <end position="363"/>
    </location>
</feature>